<evidence type="ECO:0000313" key="4">
    <source>
        <dbReference type="Proteomes" id="UP000317010"/>
    </source>
</evidence>
<keyword evidence="2" id="KW-0812">Transmembrane</keyword>
<keyword evidence="2" id="KW-1133">Transmembrane helix</keyword>
<evidence type="ECO:0000256" key="1">
    <source>
        <dbReference type="ARBA" id="ARBA00022729"/>
    </source>
</evidence>
<dbReference type="Gene3D" id="2.130.10.130">
    <property type="entry name" value="Integrin alpha, N-terminal"/>
    <property type="match status" value="2"/>
</dbReference>
<keyword evidence="1" id="KW-0732">Signal</keyword>
<dbReference type="PANTHER" id="PTHR44103">
    <property type="entry name" value="PROPROTEIN CONVERTASE P"/>
    <property type="match status" value="1"/>
</dbReference>
<dbReference type="EMBL" id="VLLI01000014">
    <property type="protein sequence ID" value="TWI95900.1"/>
    <property type="molecule type" value="Genomic_DNA"/>
</dbReference>
<dbReference type="SUPFAM" id="SSF46626">
    <property type="entry name" value="Cytochrome c"/>
    <property type="match status" value="1"/>
</dbReference>
<dbReference type="GO" id="GO:0009055">
    <property type="term" value="F:electron transfer activity"/>
    <property type="evidence" value="ECO:0007669"/>
    <property type="project" value="InterPro"/>
</dbReference>
<comment type="caution">
    <text evidence="3">The sequence shown here is derived from an EMBL/GenBank/DDBJ whole genome shotgun (WGS) entry which is preliminary data.</text>
</comment>
<reference evidence="3 4" key="1">
    <citation type="submission" date="2019-07" db="EMBL/GenBank/DDBJ databases">
        <title>Genomic Encyclopedia of Archaeal and Bacterial Type Strains, Phase II (KMG-II): from individual species to whole genera.</title>
        <authorList>
            <person name="Goeker M."/>
        </authorList>
    </citation>
    <scope>NUCLEOTIDE SEQUENCE [LARGE SCALE GENOMIC DNA]</scope>
    <source>
        <strain evidence="3 4">ATCC BAA-1854</strain>
    </source>
</reference>
<feature type="transmembrane region" description="Helical" evidence="2">
    <location>
        <begin position="12"/>
        <end position="29"/>
    </location>
</feature>
<organism evidence="3 4">
    <name type="scientific">Mucilaginibacter frigoritolerans</name>
    <dbReference type="NCBI Taxonomy" id="652788"/>
    <lineage>
        <taxon>Bacteria</taxon>
        <taxon>Pseudomonadati</taxon>
        <taxon>Bacteroidota</taxon>
        <taxon>Sphingobacteriia</taxon>
        <taxon>Sphingobacteriales</taxon>
        <taxon>Sphingobacteriaceae</taxon>
        <taxon>Mucilaginibacter</taxon>
    </lineage>
</organism>
<accession>A0A562TSZ0</accession>
<evidence type="ECO:0000256" key="2">
    <source>
        <dbReference type="SAM" id="Phobius"/>
    </source>
</evidence>
<dbReference type="OrthoDB" id="974255at2"/>
<dbReference type="AlphaFoldDB" id="A0A562TSZ0"/>
<dbReference type="PROSITE" id="PS51257">
    <property type="entry name" value="PROKAR_LIPOPROTEIN"/>
    <property type="match status" value="1"/>
</dbReference>
<keyword evidence="4" id="KW-1185">Reference proteome</keyword>
<evidence type="ECO:0000313" key="3">
    <source>
        <dbReference type="EMBL" id="TWI95900.1"/>
    </source>
</evidence>
<sequence>MLLNNKLKPNKVIIIAVFSLVVAISWLTGCSNKNKPYSVQDDIDDGRQLATKYCTLCHQLPSPALVDRASWVSGVLPAMAKQLHIQNYMGQYYADGNSLLNIVQWQKIVTYYSKTSPMNLVIPKPGVQPLKDWAIFSLLKPVAKPDGPTAMTTLLAFNPFDKQFYSGDAANNFYKWDKKLNSKLVKSMPSPVTGVIFTKDADNSESAILTCIGVMAPINVAKGKVIQVKLNGKIKDDQQVIIGDSLPRSVQTVAADFNKDGLTDYVVCGFGHDNGGLYLLQQQTNHTYVKKLIRNEAGGEQLITGDFNNDGWPDVMCLFAQADEGIWMFLNDHKGGFITQNLLHFPAVYGSSSFQLVDFNHDGKPDILYTCGDNSDYSKVLKPYHGVYVFTNQGNWKFKQTYFYHIDGCTKAIAADFDNDGDLDIATIAFFADYKYHPSAGFTYLEQTGPGKFMPHELPIETYGRWLTMEVGDIDQDGKLDIILGNFSTPGRGFVNQKGFAPQWDEKNPIIVLKNISTSKAANTPK</sequence>
<dbReference type="RefSeq" id="WP_144915622.1">
    <property type="nucleotide sequence ID" value="NZ_VLLI01000014.1"/>
</dbReference>
<dbReference type="PANTHER" id="PTHR44103:SF1">
    <property type="entry name" value="PROPROTEIN CONVERTASE P"/>
    <property type="match status" value="1"/>
</dbReference>
<gene>
    <name evidence="3" type="ORF">JN11_04175</name>
</gene>
<dbReference type="InterPro" id="IPR013517">
    <property type="entry name" value="FG-GAP"/>
</dbReference>
<dbReference type="SUPFAM" id="SSF69318">
    <property type="entry name" value="Integrin alpha N-terminal domain"/>
    <property type="match status" value="1"/>
</dbReference>
<dbReference type="InterPro" id="IPR028994">
    <property type="entry name" value="Integrin_alpha_N"/>
</dbReference>
<name>A0A562TSZ0_9SPHI</name>
<proteinExistence type="predicted"/>
<dbReference type="Pfam" id="PF13517">
    <property type="entry name" value="FG-GAP_3"/>
    <property type="match status" value="2"/>
</dbReference>
<protein>
    <submittedName>
        <fullName evidence="3">VCBS repeat protein</fullName>
    </submittedName>
</protein>
<dbReference type="InterPro" id="IPR036909">
    <property type="entry name" value="Cyt_c-like_dom_sf"/>
</dbReference>
<dbReference type="GO" id="GO:0020037">
    <property type="term" value="F:heme binding"/>
    <property type="evidence" value="ECO:0007669"/>
    <property type="project" value="InterPro"/>
</dbReference>
<dbReference type="Proteomes" id="UP000317010">
    <property type="component" value="Unassembled WGS sequence"/>
</dbReference>
<keyword evidence="2" id="KW-0472">Membrane</keyword>